<evidence type="ECO:0000256" key="2">
    <source>
        <dbReference type="ARBA" id="ARBA00009879"/>
    </source>
</evidence>
<reference evidence="16 17" key="1">
    <citation type="submission" date="2016-11" db="EMBL/GenBank/DDBJ databases">
        <title>Actinomyces gypaetusis sp. nov. isolated from the vulture Gypaetus barbatus in Qinghai Tibet Plateau China.</title>
        <authorList>
            <person name="Meng X."/>
        </authorList>
    </citation>
    <scope>NUCLEOTIDE SEQUENCE [LARGE SCALE GENOMIC DNA]</scope>
    <source>
        <strain evidence="16 17">VUL4_2</strain>
    </source>
</reference>
<name>A0A1Q5PPL7_9ACTO</name>
<evidence type="ECO:0000256" key="6">
    <source>
        <dbReference type="ARBA" id="ARBA00022741"/>
    </source>
</evidence>
<dbReference type="Pfam" id="PF08543">
    <property type="entry name" value="Phos_pyr_kin"/>
    <property type="match status" value="1"/>
</dbReference>
<dbReference type="Proteomes" id="UP000186785">
    <property type="component" value="Unassembled WGS sequence"/>
</dbReference>
<accession>A0A1Q5PPL7</accession>
<keyword evidence="17" id="KW-1185">Reference proteome</keyword>
<keyword evidence="6" id="KW-0547">Nucleotide-binding</keyword>
<dbReference type="InterPro" id="IPR013749">
    <property type="entry name" value="PM/HMP-P_kinase-1"/>
</dbReference>
<comment type="function">
    <text evidence="1">Catalyzes the phosphorylation of hydroxymethylpyrimidine phosphate (HMP-P) to HMP-PP, and of HMP to HMP-P.</text>
</comment>
<dbReference type="GO" id="GO:0005524">
    <property type="term" value="F:ATP binding"/>
    <property type="evidence" value="ECO:0007669"/>
    <property type="project" value="UniProtKB-KW"/>
</dbReference>
<evidence type="ECO:0000256" key="12">
    <source>
        <dbReference type="ARBA" id="ARBA00042396"/>
    </source>
</evidence>
<evidence type="ECO:0000256" key="7">
    <source>
        <dbReference type="ARBA" id="ARBA00022777"/>
    </source>
</evidence>
<keyword evidence="8" id="KW-0067">ATP-binding</keyword>
<keyword evidence="4" id="KW-0808">Transferase</keyword>
<protein>
    <recommendedName>
        <fullName evidence="3">pyridoxal kinase</fullName>
        <ecNumber evidence="3">2.7.1.35</ecNumber>
    </recommendedName>
    <alternativeName>
        <fullName evidence="11">PN/PL/PM kinase</fullName>
    </alternativeName>
    <alternativeName>
        <fullName evidence="12">Pyridoxal kinase</fullName>
    </alternativeName>
    <alternativeName>
        <fullName evidence="10">Pyridoxamine kinase</fullName>
    </alternativeName>
    <alternativeName>
        <fullName evidence="13">Vitamin B6 kinase</fullName>
    </alternativeName>
</protein>
<evidence type="ECO:0000313" key="16">
    <source>
        <dbReference type="EMBL" id="OKL49462.1"/>
    </source>
</evidence>
<evidence type="ECO:0000313" key="17">
    <source>
        <dbReference type="Proteomes" id="UP000186785"/>
    </source>
</evidence>
<comment type="catalytic activity">
    <reaction evidence="14">
        <text>pyridoxal + ATP = pyridoxal 5'-phosphate + ADP + H(+)</text>
        <dbReference type="Rhea" id="RHEA:10224"/>
        <dbReference type="ChEBI" id="CHEBI:15378"/>
        <dbReference type="ChEBI" id="CHEBI:17310"/>
        <dbReference type="ChEBI" id="CHEBI:30616"/>
        <dbReference type="ChEBI" id="CHEBI:456216"/>
        <dbReference type="ChEBI" id="CHEBI:597326"/>
        <dbReference type="EC" id="2.7.1.35"/>
    </reaction>
</comment>
<evidence type="ECO:0000256" key="3">
    <source>
        <dbReference type="ARBA" id="ARBA00012104"/>
    </source>
</evidence>
<sequence>MIIAGLTASGAGGLSVDFAAHTARQVRAFPILTCSIALPPKGEVQKLVVPAQHLSAQMWASFAAAGQLDAIQTGLLGSAENLHATADFLREQSTQPGGTQNIVIDPVLFFKSGSAPKENEKTIRDLKTELLPLGRIITPNLSEAQLLAGREVTGQADLNELKELARQLGEETGRGVLVKGGMRLSGPEAADVYYEGGDLHVLSDPKIGDQPVNGTGCTLASLITVGLAQGQEPLDAVEQARAQVRAALACPRPTGLEFDTISLLP</sequence>
<proteinExistence type="inferred from homology"/>
<evidence type="ECO:0000256" key="13">
    <source>
        <dbReference type="ARBA" id="ARBA00042531"/>
    </source>
</evidence>
<comment type="caution">
    <text evidence="16">The sequence shown here is derived from an EMBL/GenBank/DDBJ whole genome shotgun (WGS) entry which is preliminary data.</text>
</comment>
<dbReference type="PANTHER" id="PTHR20858">
    <property type="entry name" value="PHOSPHOMETHYLPYRIMIDINE KINASE"/>
    <property type="match status" value="1"/>
</dbReference>
<evidence type="ECO:0000256" key="14">
    <source>
        <dbReference type="ARBA" id="ARBA00049293"/>
    </source>
</evidence>
<dbReference type="InterPro" id="IPR004399">
    <property type="entry name" value="HMP/HMP-P_kinase_dom"/>
</dbReference>
<comment type="similarity">
    <text evidence="2">Belongs to the ThiD family.</text>
</comment>
<dbReference type="GO" id="GO:0008902">
    <property type="term" value="F:hydroxymethylpyrimidine kinase activity"/>
    <property type="evidence" value="ECO:0007669"/>
    <property type="project" value="TreeGrafter"/>
</dbReference>
<evidence type="ECO:0000256" key="4">
    <source>
        <dbReference type="ARBA" id="ARBA00022679"/>
    </source>
</evidence>
<evidence type="ECO:0000256" key="5">
    <source>
        <dbReference type="ARBA" id="ARBA00022723"/>
    </source>
</evidence>
<keyword evidence="9" id="KW-0460">Magnesium</keyword>
<dbReference type="STRING" id="1921764.BSR28_02065"/>
<dbReference type="EC" id="2.7.1.35" evidence="3"/>
<feature type="domain" description="Pyridoxamine kinase/Phosphomethylpyrimidine kinase" evidence="15">
    <location>
        <begin position="9"/>
        <end position="250"/>
    </location>
</feature>
<dbReference type="EMBL" id="MQSV01000001">
    <property type="protein sequence ID" value="OKL49462.1"/>
    <property type="molecule type" value="Genomic_DNA"/>
</dbReference>
<keyword evidence="7" id="KW-0418">Kinase</keyword>
<keyword evidence="5" id="KW-0479">Metal-binding</keyword>
<dbReference type="GO" id="GO:0008972">
    <property type="term" value="F:phosphomethylpyrimidine kinase activity"/>
    <property type="evidence" value="ECO:0007669"/>
    <property type="project" value="InterPro"/>
</dbReference>
<evidence type="ECO:0000256" key="11">
    <source>
        <dbReference type="ARBA" id="ARBA00042348"/>
    </source>
</evidence>
<evidence type="ECO:0000256" key="1">
    <source>
        <dbReference type="ARBA" id="ARBA00003848"/>
    </source>
</evidence>
<dbReference type="InterPro" id="IPR029056">
    <property type="entry name" value="Ribokinase-like"/>
</dbReference>
<dbReference type="GO" id="GO:0046872">
    <property type="term" value="F:metal ion binding"/>
    <property type="evidence" value="ECO:0007669"/>
    <property type="project" value="UniProtKB-KW"/>
</dbReference>
<evidence type="ECO:0000256" key="8">
    <source>
        <dbReference type="ARBA" id="ARBA00022840"/>
    </source>
</evidence>
<gene>
    <name evidence="16" type="ORF">BSR29_00410</name>
</gene>
<dbReference type="UniPathway" id="UPA00060">
    <property type="reaction ID" value="UER00138"/>
</dbReference>
<dbReference type="GO" id="GO:0009229">
    <property type="term" value="P:thiamine diphosphate biosynthetic process"/>
    <property type="evidence" value="ECO:0007669"/>
    <property type="project" value="UniProtKB-UniPathway"/>
</dbReference>
<dbReference type="PANTHER" id="PTHR20858:SF19">
    <property type="entry name" value="PYRIDOXINE KINASE"/>
    <property type="match status" value="1"/>
</dbReference>
<dbReference type="Gene3D" id="3.40.1190.20">
    <property type="match status" value="1"/>
</dbReference>
<evidence type="ECO:0000256" key="10">
    <source>
        <dbReference type="ARBA" id="ARBA00042307"/>
    </source>
</evidence>
<organism evidence="16 17">
    <name type="scientific">Boudabousia liubingyangii</name>
    <dbReference type="NCBI Taxonomy" id="1921764"/>
    <lineage>
        <taxon>Bacteria</taxon>
        <taxon>Bacillati</taxon>
        <taxon>Actinomycetota</taxon>
        <taxon>Actinomycetes</taxon>
        <taxon>Actinomycetales</taxon>
        <taxon>Actinomycetaceae</taxon>
        <taxon>Boudabousia</taxon>
    </lineage>
</organism>
<dbReference type="AlphaFoldDB" id="A0A1Q5PPL7"/>
<evidence type="ECO:0000259" key="15">
    <source>
        <dbReference type="Pfam" id="PF08543"/>
    </source>
</evidence>
<dbReference type="GO" id="GO:0005829">
    <property type="term" value="C:cytosol"/>
    <property type="evidence" value="ECO:0007669"/>
    <property type="project" value="TreeGrafter"/>
</dbReference>
<dbReference type="GO" id="GO:0008478">
    <property type="term" value="F:pyridoxal kinase activity"/>
    <property type="evidence" value="ECO:0007669"/>
    <property type="project" value="UniProtKB-EC"/>
</dbReference>
<dbReference type="GO" id="GO:0009228">
    <property type="term" value="P:thiamine biosynthetic process"/>
    <property type="evidence" value="ECO:0007669"/>
    <property type="project" value="InterPro"/>
</dbReference>
<evidence type="ECO:0000256" key="9">
    <source>
        <dbReference type="ARBA" id="ARBA00022842"/>
    </source>
</evidence>
<dbReference type="SUPFAM" id="SSF53613">
    <property type="entry name" value="Ribokinase-like"/>
    <property type="match status" value="1"/>
</dbReference>
<dbReference type="CDD" id="cd01169">
    <property type="entry name" value="HMPP_kinase"/>
    <property type="match status" value="1"/>
</dbReference>